<dbReference type="InterPro" id="IPR000792">
    <property type="entry name" value="Tscrpt_reg_LuxR_C"/>
</dbReference>
<protein>
    <submittedName>
        <fullName evidence="4">AAA family ATPase</fullName>
    </submittedName>
</protein>
<comment type="caution">
    <text evidence="4">The sequence shown here is derived from an EMBL/GenBank/DDBJ whole genome shotgun (WGS) entry which is preliminary data.</text>
</comment>
<reference evidence="4 5" key="1">
    <citation type="submission" date="2024-11" db="EMBL/GenBank/DDBJ databases">
        <title>The Natural Products Discovery Center: Release of the First 8490 Sequenced Strains for Exploring Actinobacteria Biosynthetic Diversity.</title>
        <authorList>
            <person name="Kalkreuter E."/>
            <person name="Kautsar S.A."/>
            <person name="Yang D."/>
            <person name="Bader C.D."/>
            <person name="Teijaro C.N."/>
            <person name="Fluegel L."/>
            <person name="Davis C.M."/>
            <person name="Simpson J.R."/>
            <person name="Lauterbach L."/>
            <person name="Steele A.D."/>
            <person name="Gui C."/>
            <person name="Meng S."/>
            <person name="Li G."/>
            <person name="Viehrig K."/>
            <person name="Ye F."/>
            <person name="Su P."/>
            <person name="Kiefer A.F."/>
            <person name="Nichols A."/>
            <person name="Cepeda A.J."/>
            <person name="Yan W."/>
            <person name="Fan B."/>
            <person name="Jiang Y."/>
            <person name="Adhikari A."/>
            <person name="Zheng C.-J."/>
            <person name="Schuster L."/>
            <person name="Cowan T.M."/>
            <person name="Smanski M.J."/>
            <person name="Chevrette M.G."/>
            <person name="De Carvalho L.P.S."/>
            <person name="Shen B."/>
        </authorList>
    </citation>
    <scope>NUCLEOTIDE SEQUENCE [LARGE SCALE GENOMIC DNA]</scope>
    <source>
        <strain evidence="4 5">NPDC020863</strain>
    </source>
</reference>
<feature type="domain" description="HTH luxR-type" evidence="3">
    <location>
        <begin position="858"/>
        <end position="923"/>
    </location>
</feature>
<dbReference type="RefSeq" id="WP_404748960.1">
    <property type="nucleotide sequence ID" value="NZ_JBJDQH010000031.1"/>
</dbReference>
<dbReference type="CDD" id="cd06170">
    <property type="entry name" value="LuxR_C_like"/>
    <property type="match status" value="1"/>
</dbReference>
<dbReference type="Gene3D" id="1.10.10.10">
    <property type="entry name" value="Winged helix-like DNA-binding domain superfamily/Winged helix DNA-binding domain"/>
    <property type="match status" value="1"/>
</dbReference>
<accession>A0ABW8M3K2</accession>
<keyword evidence="5" id="KW-1185">Reference proteome</keyword>
<evidence type="ECO:0000256" key="2">
    <source>
        <dbReference type="ARBA" id="ARBA00022840"/>
    </source>
</evidence>
<organism evidence="4 5">
    <name type="scientific">Streptomyces milbemycinicus</name>
    <dbReference type="NCBI Taxonomy" id="476552"/>
    <lineage>
        <taxon>Bacteria</taxon>
        <taxon>Bacillati</taxon>
        <taxon>Actinomycetota</taxon>
        <taxon>Actinomycetes</taxon>
        <taxon>Kitasatosporales</taxon>
        <taxon>Streptomycetaceae</taxon>
        <taxon>Streptomyces</taxon>
    </lineage>
</organism>
<dbReference type="Proteomes" id="UP001620295">
    <property type="component" value="Unassembled WGS sequence"/>
</dbReference>
<dbReference type="EMBL" id="JBJDQH010000031">
    <property type="protein sequence ID" value="MFK4272763.1"/>
    <property type="molecule type" value="Genomic_DNA"/>
</dbReference>
<dbReference type="SUPFAM" id="SSF52540">
    <property type="entry name" value="P-loop containing nucleoside triphosphate hydrolases"/>
    <property type="match status" value="1"/>
</dbReference>
<dbReference type="PANTHER" id="PTHR16305">
    <property type="entry name" value="TESTICULAR SOLUBLE ADENYLYL CYCLASE"/>
    <property type="match status" value="1"/>
</dbReference>
<dbReference type="SUPFAM" id="SSF46894">
    <property type="entry name" value="C-terminal effector domain of the bipartite response regulators"/>
    <property type="match status" value="1"/>
</dbReference>
<dbReference type="InterPro" id="IPR027417">
    <property type="entry name" value="P-loop_NTPase"/>
</dbReference>
<dbReference type="PANTHER" id="PTHR16305:SF35">
    <property type="entry name" value="TRANSCRIPTIONAL ACTIVATOR DOMAIN"/>
    <property type="match status" value="1"/>
</dbReference>
<evidence type="ECO:0000256" key="1">
    <source>
        <dbReference type="ARBA" id="ARBA00022741"/>
    </source>
</evidence>
<dbReference type="InterPro" id="IPR041664">
    <property type="entry name" value="AAA_16"/>
</dbReference>
<evidence type="ECO:0000313" key="4">
    <source>
        <dbReference type="EMBL" id="MFK4272763.1"/>
    </source>
</evidence>
<sequence>MMRAGSEHLADPGILGRAVELSRLEDLLGAVDGTGPQVLVLTGEPGAGKSTLVDWTAEQGRARGLRILRVRGSEGETGLSLSGIHQLVHPLLPGEALPAQQREALDRAFGMAVTPDEVAALDQLSLCISVLALIGDAATRQPLLLLVDDAQWLDLGSVDVLGFLARRLEGKSVTILLAAREEAVPARFDRDFPHMTVGPLSRAAAGLLLDAQPNPPRGWARAQILQQAAGNPLALIELPRAFAQGRTGTSQDGGAALPLTARLENLFAADLPGLPEPTREALLLVAAAGSAQLADLLRAAPSLDIVQALTPAERVGLVRIEDGQVLLRHPLVRSAVYQAASFSERRQAHLALASALATEPDRRACHLAAAATGQDAEVADAMAESAERAGARGGYAAAAAALERAAELTPAAELRARRLLAAAQAAMFAGHPQWVGEISARVGDLTEDPRLRAEASLLGGWALGVTLRHEEALALLLGVAEAGAASAPELALGTLSTAATSVYNSGAPFYRAELRRISALIDDAGNPAALAWSQAVIDPHHQRARLIQLLKNGLAAMSQESLADLTALGGATWILDETEEAVRILGRTMDVLRRAGSAGTNATVTQALALALFESGSWTAAQAAADEAFWMATEAGADNVTVGSRILQAKLRALRGEHTAARAQAMEAVRGVDLRKSLSLQVRHRHAMGMAAFVAGAHADAYEQLRAVFTRGFRPAPIHYHASVYYLGDLAAAAVRAGRADDARTVVDAVEHRLGPDRSPRLAAVLHRAAALLSDTEEAEGHFRAALADPAVDCWPFEKALTQLDFGEWLRRRRRNAEARPHLGAALECFQRLDAQPWADRTAAELRAAGAPGEAATAASPASELTTQERQIAELAAQGLTNRDIAARLYLSPRTVGYHLHKIFPKLGIRSRAQLRDALSQDPSQ</sequence>
<proteinExistence type="predicted"/>
<dbReference type="PROSITE" id="PS50043">
    <property type="entry name" value="HTH_LUXR_2"/>
    <property type="match status" value="1"/>
</dbReference>
<dbReference type="SMART" id="SM00421">
    <property type="entry name" value="HTH_LUXR"/>
    <property type="match status" value="1"/>
</dbReference>
<dbReference type="InterPro" id="IPR036388">
    <property type="entry name" value="WH-like_DNA-bd_sf"/>
</dbReference>
<keyword evidence="1" id="KW-0547">Nucleotide-binding</keyword>
<dbReference type="Pfam" id="PF00196">
    <property type="entry name" value="GerE"/>
    <property type="match status" value="1"/>
</dbReference>
<dbReference type="PRINTS" id="PR00038">
    <property type="entry name" value="HTHLUXR"/>
</dbReference>
<dbReference type="Pfam" id="PF13191">
    <property type="entry name" value="AAA_16"/>
    <property type="match status" value="1"/>
</dbReference>
<evidence type="ECO:0000259" key="3">
    <source>
        <dbReference type="PROSITE" id="PS50043"/>
    </source>
</evidence>
<dbReference type="InterPro" id="IPR016032">
    <property type="entry name" value="Sig_transdc_resp-reg_C-effctor"/>
</dbReference>
<keyword evidence="2" id="KW-0067">ATP-binding</keyword>
<evidence type="ECO:0000313" key="5">
    <source>
        <dbReference type="Proteomes" id="UP001620295"/>
    </source>
</evidence>
<name>A0ABW8M3K2_9ACTN</name>
<gene>
    <name evidence="4" type="ORF">ACI2L5_49035</name>
</gene>